<proteinExistence type="predicted"/>
<evidence type="ECO:0000313" key="1">
    <source>
        <dbReference type="EMBL" id="VVD98219.1"/>
    </source>
</evidence>
<dbReference type="OrthoDB" id="8602627at2"/>
<protein>
    <recommendedName>
        <fullName evidence="3">Phage tail protein</fullName>
    </recommendedName>
</protein>
<sequence length="68" mass="7763">MYLIHITTEGERWDQLANRYYGDPLAYEAIVAANPHVLLAPMLPSGLRLSIPVIEQTDLSEDLPPWMR</sequence>
<name>A0A5E4UIY6_9BURK</name>
<organism evidence="1 2">
    <name type="scientific">Pandoraea communis</name>
    <dbReference type="NCBI Taxonomy" id="2508297"/>
    <lineage>
        <taxon>Bacteria</taxon>
        <taxon>Pseudomonadati</taxon>
        <taxon>Pseudomonadota</taxon>
        <taxon>Betaproteobacteria</taxon>
        <taxon>Burkholderiales</taxon>
        <taxon>Burkholderiaceae</taxon>
        <taxon>Pandoraea</taxon>
    </lineage>
</organism>
<evidence type="ECO:0000313" key="2">
    <source>
        <dbReference type="Proteomes" id="UP000337189"/>
    </source>
</evidence>
<evidence type="ECO:0008006" key="3">
    <source>
        <dbReference type="Google" id="ProtNLM"/>
    </source>
</evidence>
<accession>A0A5E4UIY6</accession>
<gene>
    <name evidence="1" type="ORF">PCO31110_01999</name>
</gene>
<dbReference type="EMBL" id="CABPSJ010000002">
    <property type="protein sequence ID" value="VVD98219.1"/>
    <property type="molecule type" value="Genomic_DNA"/>
</dbReference>
<reference evidence="1 2" key="1">
    <citation type="submission" date="2019-08" db="EMBL/GenBank/DDBJ databases">
        <authorList>
            <person name="Peeters C."/>
        </authorList>
    </citation>
    <scope>NUCLEOTIDE SEQUENCE [LARGE SCALE GENOMIC DNA]</scope>
    <source>
        <strain evidence="1 2">LMG 31110</strain>
    </source>
</reference>
<dbReference type="AlphaFoldDB" id="A0A5E4UIY6"/>
<dbReference type="RefSeq" id="WP_150690309.1">
    <property type="nucleotide sequence ID" value="NZ_CABPSJ010000002.1"/>
</dbReference>
<dbReference type="Pfam" id="PF05489">
    <property type="entry name" value="Phage_tail_X"/>
    <property type="match status" value="1"/>
</dbReference>
<dbReference type="InterPro" id="IPR008861">
    <property type="entry name" value="GpX-like"/>
</dbReference>
<dbReference type="Proteomes" id="UP000337189">
    <property type="component" value="Unassembled WGS sequence"/>
</dbReference>